<reference evidence="13" key="1">
    <citation type="submission" date="2020-10" db="EMBL/GenBank/DDBJ databases">
        <title>Ca. Dormibacterota MAGs.</title>
        <authorList>
            <person name="Montgomery K."/>
        </authorList>
    </citation>
    <scope>NUCLEOTIDE SEQUENCE [LARGE SCALE GENOMIC DNA]</scope>
    <source>
        <strain evidence="13">SC8812_S17_10</strain>
    </source>
</reference>
<evidence type="ECO:0000256" key="3">
    <source>
        <dbReference type="ARBA" id="ARBA00012286"/>
    </source>
</evidence>
<evidence type="ECO:0000259" key="11">
    <source>
        <dbReference type="Pfam" id="PF00764"/>
    </source>
</evidence>
<keyword evidence="5 10" id="KW-0055">Arginine biosynthesis</keyword>
<evidence type="ECO:0000256" key="6">
    <source>
        <dbReference type="ARBA" id="ARBA00022598"/>
    </source>
</evidence>
<comment type="caution">
    <text evidence="13">The sequence shown here is derived from an EMBL/GenBank/DDBJ whole genome shotgun (WGS) entry which is preliminary data.</text>
</comment>
<keyword evidence="9 10" id="KW-0067">ATP-binding</keyword>
<dbReference type="InterPro" id="IPR001518">
    <property type="entry name" value="Arginosuc_synth"/>
</dbReference>
<dbReference type="FunFam" id="3.40.50.620:FF:000038">
    <property type="entry name" value="Argininosuccinate synthase"/>
    <property type="match status" value="1"/>
</dbReference>
<feature type="domain" description="Arginosuccinate synthase C-terminal" evidence="12">
    <location>
        <begin position="174"/>
        <end position="390"/>
    </location>
</feature>
<dbReference type="EMBL" id="JAEKNR010000105">
    <property type="protein sequence ID" value="MBJ7598325.1"/>
    <property type="molecule type" value="Genomic_DNA"/>
</dbReference>
<dbReference type="GO" id="GO:0005524">
    <property type="term" value="F:ATP binding"/>
    <property type="evidence" value="ECO:0007669"/>
    <property type="project" value="UniProtKB-UniRule"/>
</dbReference>
<evidence type="ECO:0000256" key="9">
    <source>
        <dbReference type="ARBA" id="ARBA00022840"/>
    </source>
</evidence>
<dbReference type="EC" id="6.3.4.5" evidence="3 10"/>
<evidence type="ECO:0000259" key="12">
    <source>
        <dbReference type="Pfam" id="PF20979"/>
    </source>
</evidence>
<dbReference type="Gene3D" id="3.90.1260.10">
    <property type="entry name" value="Argininosuccinate synthetase, chain A, domain 2"/>
    <property type="match status" value="1"/>
</dbReference>
<dbReference type="NCBIfam" id="NF001770">
    <property type="entry name" value="PRK00509.1"/>
    <property type="match status" value="1"/>
</dbReference>
<evidence type="ECO:0000313" key="14">
    <source>
        <dbReference type="Proteomes" id="UP000612893"/>
    </source>
</evidence>
<dbReference type="CDD" id="cd01999">
    <property type="entry name" value="ASS"/>
    <property type="match status" value="1"/>
</dbReference>
<evidence type="ECO:0000256" key="4">
    <source>
        <dbReference type="ARBA" id="ARBA00022490"/>
    </source>
</evidence>
<keyword evidence="8 10" id="KW-0547">Nucleotide-binding</keyword>
<comment type="catalytic activity">
    <reaction evidence="10">
        <text>L-citrulline + L-aspartate + ATP = 2-(N(omega)-L-arginino)succinate + AMP + diphosphate + H(+)</text>
        <dbReference type="Rhea" id="RHEA:10932"/>
        <dbReference type="ChEBI" id="CHEBI:15378"/>
        <dbReference type="ChEBI" id="CHEBI:29991"/>
        <dbReference type="ChEBI" id="CHEBI:30616"/>
        <dbReference type="ChEBI" id="CHEBI:33019"/>
        <dbReference type="ChEBI" id="CHEBI:57472"/>
        <dbReference type="ChEBI" id="CHEBI:57743"/>
        <dbReference type="ChEBI" id="CHEBI:456215"/>
        <dbReference type="EC" id="6.3.4.5"/>
    </reaction>
</comment>
<feature type="binding site" evidence="10">
    <location>
        <position position="175"/>
    </location>
    <ligand>
        <name>L-citrulline</name>
        <dbReference type="ChEBI" id="CHEBI:57743"/>
    </ligand>
</feature>
<evidence type="ECO:0000256" key="10">
    <source>
        <dbReference type="HAMAP-Rule" id="MF_00005"/>
    </source>
</evidence>
<dbReference type="PROSITE" id="PS00565">
    <property type="entry name" value="ARGININOSUCCIN_SYN_2"/>
    <property type="match status" value="1"/>
</dbReference>
<dbReference type="PROSITE" id="PS00564">
    <property type="entry name" value="ARGININOSUCCIN_SYN_1"/>
    <property type="match status" value="1"/>
</dbReference>
<name>A0A934N2R2_9BACT</name>
<feature type="binding site" evidence="10">
    <location>
        <begin position="10"/>
        <end position="18"/>
    </location>
    <ligand>
        <name>ATP</name>
        <dbReference type="ChEBI" id="CHEBI:30616"/>
    </ligand>
</feature>
<dbReference type="AlphaFoldDB" id="A0A934N2R2"/>
<dbReference type="Gene3D" id="1.20.5.470">
    <property type="entry name" value="Single helix bin"/>
    <property type="match status" value="1"/>
</dbReference>
<dbReference type="Pfam" id="PF00764">
    <property type="entry name" value="Arginosuc_synth"/>
    <property type="match status" value="1"/>
</dbReference>
<keyword evidence="6 10" id="KW-0436">Ligase</keyword>
<organism evidence="13 14">
    <name type="scientific">Candidatus Nephthysia bennettiae</name>
    <dbReference type="NCBI Taxonomy" id="3127016"/>
    <lineage>
        <taxon>Bacteria</taxon>
        <taxon>Bacillati</taxon>
        <taxon>Candidatus Dormiibacterota</taxon>
        <taxon>Candidatus Dormibacteria</taxon>
        <taxon>Candidatus Dormibacterales</taxon>
        <taxon>Candidatus Dormibacteraceae</taxon>
        <taxon>Candidatus Nephthysia</taxon>
    </lineage>
</organism>
<feature type="binding site" evidence="10">
    <location>
        <position position="272"/>
    </location>
    <ligand>
        <name>L-citrulline</name>
        <dbReference type="ChEBI" id="CHEBI:57743"/>
    </ligand>
</feature>
<dbReference type="InterPro" id="IPR048267">
    <property type="entry name" value="Arginosuc_syn_N"/>
</dbReference>
<proteinExistence type="inferred from homology"/>
<evidence type="ECO:0000256" key="2">
    <source>
        <dbReference type="ARBA" id="ARBA00011881"/>
    </source>
</evidence>
<dbReference type="PANTHER" id="PTHR11587">
    <property type="entry name" value="ARGININOSUCCINATE SYNTHASE"/>
    <property type="match status" value="1"/>
</dbReference>
<comment type="subcellular location">
    <subcellularLocation>
        <location evidence="10">Cytoplasm</location>
    </subcellularLocation>
</comment>
<feature type="binding site" evidence="10">
    <location>
        <position position="184"/>
    </location>
    <ligand>
        <name>L-citrulline</name>
        <dbReference type="ChEBI" id="CHEBI:57743"/>
    </ligand>
</feature>
<dbReference type="SUPFAM" id="SSF52402">
    <property type="entry name" value="Adenine nucleotide alpha hydrolases-like"/>
    <property type="match status" value="1"/>
</dbReference>
<feature type="binding site" evidence="10">
    <location>
        <position position="87"/>
    </location>
    <ligand>
        <name>L-citrulline</name>
        <dbReference type="ChEBI" id="CHEBI:57743"/>
    </ligand>
</feature>
<dbReference type="NCBIfam" id="TIGR00032">
    <property type="entry name" value="argG"/>
    <property type="match status" value="1"/>
</dbReference>
<keyword evidence="4 10" id="KW-0963">Cytoplasm</keyword>
<comment type="caution">
    <text evidence="10">Lacks conserved residue(s) required for the propagation of feature annotation.</text>
</comment>
<dbReference type="GO" id="GO:0004055">
    <property type="term" value="F:argininosuccinate synthase activity"/>
    <property type="evidence" value="ECO:0007669"/>
    <property type="project" value="UniProtKB-UniRule"/>
</dbReference>
<dbReference type="Proteomes" id="UP000612893">
    <property type="component" value="Unassembled WGS sequence"/>
</dbReference>
<dbReference type="GO" id="GO:0006526">
    <property type="term" value="P:L-arginine biosynthetic process"/>
    <property type="evidence" value="ECO:0007669"/>
    <property type="project" value="UniProtKB-UniRule"/>
</dbReference>
<comment type="pathway">
    <text evidence="1 10">Amino-acid biosynthesis; L-arginine biosynthesis; L-arginine from L-ornithine and carbamoyl phosphate: step 2/3.</text>
</comment>
<evidence type="ECO:0000256" key="5">
    <source>
        <dbReference type="ARBA" id="ARBA00022571"/>
    </source>
</evidence>
<evidence type="ECO:0000256" key="7">
    <source>
        <dbReference type="ARBA" id="ARBA00022605"/>
    </source>
</evidence>
<feature type="binding site" evidence="10">
    <location>
        <position position="260"/>
    </location>
    <ligand>
        <name>L-citrulline</name>
        <dbReference type="ChEBI" id="CHEBI:57743"/>
    </ligand>
</feature>
<feature type="binding site" evidence="10">
    <location>
        <position position="123"/>
    </location>
    <ligand>
        <name>L-aspartate</name>
        <dbReference type="ChEBI" id="CHEBI:29991"/>
    </ligand>
</feature>
<dbReference type="InterPro" id="IPR023434">
    <property type="entry name" value="Arginosuc_synth_type_1_subfam"/>
</dbReference>
<evidence type="ECO:0000256" key="1">
    <source>
        <dbReference type="ARBA" id="ARBA00004967"/>
    </source>
</evidence>
<feature type="binding site" evidence="10">
    <location>
        <position position="123"/>
    </location>
    <ligand>
        <name>L-citrulline</name>
        <dbReference type="ChEBI" id="CHEBI:57743"/>
    </ligand>
</feature>
<dbReference type="InterPro" id="IPR018223">
    <property type="entry name" value="Arginosuc_synth_CS"/>
</dbReference>
<dbReference type="InterPro" id="IPR014729">
    <property type="entry name" value="Rossmann-like_a/b/a_fold"/>
</dbReference>
<dbReference type="SUPFAM" id="SSF69864">
    <property type="entry name" value="Argininosuccinate synthetase, C-terminal domain"/>
    <property type="match status" value="1"/>
</dbReference>
<feature type="binding site" evidence="10">
    <location>
        <position position="127"/>
    </location>
    <ligand>
        <name>L-citrulline</name>
        <dbReference type="ChEBI" id="CHEBI:57743"/>
    </ligand>
</feature>
<gene>
    <name evidence="10" type="primary">argG</name>
    <name evidence="13" type="ORF">JF922_09610</name>
</gene>
<keyword evidence="14" id="KW-1185">Reference proteome</keyword>
<accession>A0A934N2R2</accession>
<feature type="binding site" evidence="10">
    <location>
        <position position="119"/>
    </location>
    <ligand>
        <name>L-aspartate</name>
        <dbReference type="ChEBI" id="CHEBI:29991"/>
    </ligand>
</feature>
<dbReference type="Pfam" id="PF20979">
    <property type="entry name" value="Arginosuc_syn_C"/>
    <property type="match status" value="1"/>
</dbReference>
<feature type="binding site" evidence="10">
    <location>
        <position position="117"/>
    </location>
    <ligand>
        <name>ATP</name>
        <dbReference type="ChEBI" id="CHEBI:30616"/>
    </ligand>
</feature>
<evidence type="ECO:0000313" key="13">
    <source>
        <dbReference type="EMBL" id="MBJ7598325.1"/>
    </source>
</evidence>
<comment type="similarity">
    <text evidence="10">Belongs to the argininosuccinate synthase family. Type 1 subfamily.</text>
</comment>
<dbReference type="GO" id="GO:0000053">
    <property type="term" value="P:argininosuccinate metabolic process"/>
    <property type="evidence" value="ECO:0007669"/>
    <property type="project" value="TreeGrafter"/>
</dbReference>
<comment type="subunit">
    <text evidence="2 10">Homotetramer.</text>
</comment>
<feature type="binding site" evidence="10">
    <location>
        <position position="124"/>
    </location>
    <ligand>
        <name>L-aspartate</name>
        <dbReference type="ChEBI" id="CHEBI:29991"/>
    </ligand>
</feature>
<dbReference type="HAMAP" id="MF_00005">
    <property type="entry name" value="Arg_succ_synth_type1"/>
    <property type="match status" value="1"/>
</dbReference>
<evidence type="ECO:0000256" key="8">
    <source>
        <dbReference type="ARBA" id="ARBA00022741"/>
    </source>
</evidence>
<dbReference type="PANTHER" id="PTHR11587:SF2">
    <property type="entry name" value="ARGININOSUCCINATE SYNTHASE"/>
    <property type="match status" value="1"/>
</dbReference>
<protein>
    <recommendedName>
        <fullName evidence="3 10">Argininosuccinate synthase</fullName>
        <ecNumber evidence="3 10">6.3.4.5</ecNumber>
    </recommendedName>
    <alternativeName>
        <fullName evidence="10">Citrulline--aspartate ligase</fullName>
    </alternativeName>
</protein>
<dbReference type="GO" id="GO:0005737">
    <property type="term" value="C:cytoplasm"/>
    <property type="evidence" value="ECO:0007669"/>
    <property type="project" value="UniProtKB-SubCell"/>
</dbReference>
<sequence>MADRKKLVLAYSGGLDTSVAIRWLGDQGYDVVALTIDLGEKKDLDAIQERALRVGAVAAYVVDGKVPFLRDFVWPSLQAGALYEKQYPLATALGRPLIAAMLVQIARREGAQGVAHGCTGKGNDQVRFDLTTAALAPELEVVAPVREWGMNREDEIEYAREHGIQVPASVESPYSTDENLWGRSIEAGILEDPWEEPPADVFEWTTDPQRCPERPTYVEIGFQEGMPVSLDGERVPAVELVERLNALGGANGVGRIDHVENRLIGIKSREIYEAPAAVLLLQAHQALEDITLTKDVARFKDQVSAQWAQIVYDGLWFSPLREALYAFVAQTQRHVGGDVRLKLFRGSSSVVGRKAPEQLYRMELATYGRGDQFDQSAASGFIKLFGMGVRTAAEVQGKLSSLDLDKLLPAELKRLTP</sequence>
<keyword evidence="7 10" id="KW-0028">Amino-acid biosynthesis</keyword>
<feature type="domain" description="Arginosuccinate synthase-like N-terminal" evidence="11">
    <location>
        <begin position="6"/>
        <end position="164"/>
    </location>
</feature>
<dbReference type="FunFam" id="3.90.1260.10:FF:000007">
    <property type="entry name" value="Argininosuccinate synthase"/>
    <property type="match status" value="1"/>
</dbReference>
<dbReference type="GO" id="GO:0000050">
    <property type="term" value="P:urea cycle"/>
    <property type="evidence" value="ECO:0007669"/>
    <property type="project" value="TreeGrafter"/>
</dbReference>
<dbReference type="Gene3D" id="3.40.50.620">
    <property type="entry name" value="HUPs"/>
    <property type="match status" value="1"/>
</dbReference>
<dbReference type="InterPro" id="IPR048268">
    <property type="entry name" value="Arginosuc_syn_C"/>
</dbReference>
<dbReference type="InterPro" id="IPR024074">
    <property type="entry name" value="AS_cat/multimer_dom_body"/>
</dbReference>
<dbReference type="RefSeq" id="WP_338201227.1">
    <property type="nucleotide sequence ID" value="NZ_JAEKNR010000105.1"/>
</dbReference>